<gene>
    <name evidence="2" type="ORF">IV55_GL001064</name>
    <name evidence="1" type="ORF">LSI01_19540</name>
</gene>
<comment type="caution">
    <text evidence="2">The sequence shown here is derived from an EMBL/GenBank/DDBJ whole genome shotgun (WGS) entry which is preliminary data.</text>
</comment>
<keyword evidence="3" id="KW-1185">Reference proteome</keyword>
<sequence length="59" mass="6635">MNTEEIDVLTQITPTELLAQHLKVTADEIVRATDANDYNSAQRLIRTADRLLDAIVQIN</sequence>
<evidence type="ECO:0000313" key="2">
    <source>
        <dbReference type="EMBL" id="KRN93241.1"/>
    </source>
</evidence>
<dbReference type="Proteomes" id="UP000051139">
    <property type="component" value="Unassembled WGS sequence"/>
</dbReference>
<dbReference type="STRING" id="348151.IV55_GL001064"/>
<reference evidence="1 4" key="2">
    <citation type="submission" date="2019-07" db="EMBL/GenBank/DDBJ databases">
        <title>Whole genome shotgun sequence of Lactobacillus siliginis NBRC 101315.</title>
        <authorList>
            <person name="Hosoyama A."/>
            <person name="Uohara A."/>
            <person name="Ohji S."/>
            <person name="Ichikawa N."/>
        </authorList>
    </citation>
    <scope>NUCLEOTIDE SEQUENCE [LARGE SCALE GENOMIC DNA]</scope>
    <source>
        <strain evidence="1 4">NBRC 101315</strain>
    </source>
</reference>
<dbReference type="PATRIC" id="fig|348151.3.peg.1092"/>
<dbReference type="Proteomes" id="UP000321429">
    <property type="component" value="Unassembled WGS sequence"/>
</dbReference>
<evidence type="ECO:0000313" key="4">
    <source>
        <dbReference type="Proteomes" id="UP000321429"/>
    </source>
</evidence>
<dbReference type="EMBL" id="BJUD01000086">
    <property type="protein sequence ID" value="GEK29643.1"/>
    <property type="molecule type" value="Genomic_DNA"/>
</dbReference>
<accession>A0A0R2KUY3</accession>
<protein>
    <submittedName>
        <fullName evidence="2">Uncharacterized protein</fullName>
    </submittedName>
</protein>
<evidence type="ECO:0000313" key="1">
    <source>
        <dbReference type="EMBL" id="GEK29643.1"/>
    </source>
</evidence>
<evidence type="ECO:0000313" key="3">
    <source>
        <dbReference type="Proteomes" id="UP000051139"/>
    </source>
</evidence>
<organism evidence="2 3">
    <name type="scientific">Furfurilactobacillus siliginis</name>
    <dbReference type="NCBI Taxonomy" id="348151"/>
    <lineage>
        <taxon>Bacteria</taxon>
        <taxon>Bacillati</taxon>
        <taxon>Bacillota</taxon>
        <taxon>Bacilli</taxon>
        <taxon>Lactobacillales</taxon>
        <taxon>Lactobacillaceae</taxon>
        <taxon>Furfurilactobacillus</taxon>
    </lineage>
</organism>
<dbReference type="AlphaFoldDB" id="A0A0R2KUY3"/>
<proteinExistence type="predicted"/>
<dbReference type="EMBL" id="JQCB01000029">
    <property type="protein sequence ID" value="KRN93241.1"/>
    <property type="molecule type" value="Genomic_DNA"/>
</dbReference>
<dbReference type="RefSeq" id="WP_057811758.1">
    <property type="nucleotide sequence ID" value="NZ_BJUD01000086.1"/>
</dbReference>
<reference evidence="2 3" key="1">
    <citation type="journal article" date="2015" name="Genome Announc.">
        <title>Expanding the biotechnology potential of lactobacilli through comparative genomics of 213 strains and associated genera.</title>
        <authorList>
            <person name="Sun Z."/>
            <person name="Harris H.M."/>
            <person name="McCann A."/>
            <person name="Guo C."/>
            <person name="Argimon S."/>
            <person name="Zhang W."/>
            <person name="Yang X."/>
            <person name="Jeffery I.B."/>
            <person name="Cooney J.C."/>
            <person name="Kagawa T.F."/>
            <person name="Liu W."/>
            <person name="Song Y."/>
            <person name="Salvetti E."/>
            <person name="Wrobel A."/>
            <person name="Rasinkangas P."/>
            <person name="Parkhill J."/>
            <person name="Rea M.C."/>
            <person name="O'Sullivan O."/>
            <person name="Ritari J."/>
            <person name="Douillard F.P."/>
            <person name="Paul Ross R."/>
            <person name="Yang R."/>
            <person name="Briner A.E."/>
            <person name="Felis G.E."/>
            <person name="de Vos W.M."/>
            <person name="Barrangou R."/>
            <person name="Klaenhammer T.R."/>
            <person name="Caufield P.W."/>
            <person name="Cui Y."/>
            <person name="Zhang H."/>
            <person name="O'Toole P.W."/>
        </authorList>
    </citation>
    <scope>NUCLEOTIDE SEQUENCE [LARGE SCALE GENOMIC DNA]</scope>
    <source>
        <strain evidence="2 3">DSM 22696</strain>
    </source>
</reference>
<name>A0A0R2KUY3_9LACO</name>